<dbReference type="AlphaFoldDB" id="A0A0N5BFI0"/>
<evidence type="ECO:0000313" key="5">
    <source>
        <dbReference type="WBParaSite" id="SPAL_0000474600.1"/>
    </source>
</evidence>
<dbReference type="PANTHER" id="PTHR24637:SF421">
    <property type="entry name" value="CUTICLE COLLAGEN DPY-2"/>
    <property type="match status" value="1"/>
</dbReference>
<dbReference type="Pfam" id="PF01391">
    <property type="entry name" value="Collagen"/>
    <property type="match status" value="2"/>
</dbReference>
<keyword evidence="3" id="KW-0472">Membrane</keyword>
<organism evidence="4 5">
    <name type="scientific">Strongyloides papillosus</name>
    <name type="common">Intestinal threadworm</name>
    <dbReference type="NCBI Taxonomy" id="174720"/>
    <lineage>
        <taxon>Eukaryota</taxon>
        <taxon>Metazoa</taxon>
        <taxon>Ecdysozoa</taxon>
        <taxon>Nematoda</taxon>
        <taxon>Chromadorea</taxon>
        <taxon>Rhabditida</taxon>
        <taxon>Tylenchina</taxon>
        <taxon>Panagrolaimomorpha</taxon>
        <taxon>Strongyloidoidea</taxon>
        <taxon>Strongyloididae</taxon>
        <taxon>Strongyloides</taxon>
    </lineage>
</organism>
<evidence type="ECO:0000313" key="4">
    <source>
        <dbReference type="Proteomes" id="UP000046392"/>
    </source>
</evidence>
<feature type="compositionally biased region" description="Low complexity" evidence="2">
    <location>
        <begin position="111"/>
        <end position="125"/>
    </location>
</feature>
<dbReference type="Gene3D" id="1.20.5.320">
    <property type="entry name" value="6-Phosphogluconate Dehydrogenase, domain 3"/>
    <property type="match status" value="1"/>
</dbReference>
<name>A0A0N5BFI0_STREA</name>
<feature type="transmembrane region" description="Helical" evidence="3">
    <location>
        <begin position="21"/>
        <end position="39"/>
    </location>
</feature>
<evidence type="ECO:0000256" key="3">
    <source>
        <dbReference type="SAM" id="Phobius"/>
    </source>
</evidence>
<evidence type="ECO:0000256" key="1">
    <source>
        <dbReference type="ARBA" id="ARBA00022737"/>
    </source>
</evidence>
<keyword evidence="3" id="KW-0812">Transmembrane</keyword>
<keyword evidence="1" id="KW-0677">Repeat</keyword>
<evidence type="ECO:0000256" key="2">
    <source>
        <dbReference type="SAM" id="MobiDB-lite"/>
    </source>
</evidence>
<feature type="compositionally biased region" description="Low complexity" evidence="2">
    <location>
        <begin position="229"/>
        <end position="242"/>
    </location>
</feature>
<dbReference type="Proteomes" id="UP000046392">
    <property type="component" value="Unplaced"/>
</dbReference>
<protein>
    <submittedName>
        <fullName evidence="5">Col_cuticle_N domain-containing protein</fullName>
    </submittedName>
</protein>
<dbReference type="PANTHER" id="PTHR24637">
    <property type="entry name" value="COLLAGEN"/>
    <property type="match status" value="1"/>
</dbReference>
<dbReference type="WBParaSite" id="SPAL_0000474600.1">
    <property type="protein sequence ID" value="SPAL_0000474600.1"/>
    <property type="gene ID" value="SPAL_0000474600"/>
</dbReference>
<reference evidence="5" key="1">
    <citation type="submission" date="2017-02" db="UniProtKB">
        <authorList>
            <consortium name="WormBaseParasite"/>
        </authorList>
    </citation>
    <scope>IDENTIFICATION</scope>
</reference>
<keyword evidence="3" id="KW-1133">Transmembrane helix</keyword>
<sequence>MKYILIIKECNKLSCFQRLSISACFLLILFHISYLRFLINKIKNIENLSKNGLKKFKELDDGFKDRFNDYYFVKKDYNIRLRRKLLSKCECNSSNFCPRGPPGIKGSDGIPGSPGEKGSSGEPGKPFLEIITTTKKIFEDCRKCPVGPQGLPGEIGLPGPQGFPGIQGLKGIEGKPGEMGAAGNIGEQGSIGVPGVTGEKGSKGLDGIRSLPGQCGLPGSKGQVGQKGEPGYPGRCGRPGPSGERGKVGPPGMVGISGMIGQHGFPGNIGEVGFDGGYCKCQNLNIRETDEKDQYNQKQPYVKDETFTDHPPINMGIEAKIKNIKIGKTTKKAIKFLKTDDDEKHALY</sequence>
<keyword evidence="4" id="KW-1185">Reference proteome</keyword>
<dbReference type="InterPro" id="IPR008160">
    <property type="entry name" value="Collagen"/>
</dbReference>
<dbReference type="STRING" id="174720.A0A0N5BFI0"/>
<proteinExistence type="predicted"/>
<feature type="region of interest" description="Disordered" evidence="2">
    <location>
        <begin position="102"/>
        <end position="125"/>
    </location>
</feature>
<accession>A0A0N5BFI0</accession>
<feature type="region of interest" description="Disordered" evidence="2">
    <location>
        <begin position="214"/>
        <end position="247"/>
    </location>
</feature>